<dbReference type="Pfam" id="PF02887">
    <property type="entry name" value="PK_C"/>
    <property type="match status" value="1"/>
</dbReference>
<dbReference type="GO" id="GO:0000287">
    <property type="term" value="F:magnesium ion binding"/>
    <property type="evidence" value="ECO:0007669"/>
    <property type="project" value="InterPro"/>
</dbReference>
<dbReference type="Proteomes" id="UP000694580">
    <property type="component" value="Chromosome 16"/>
</dbReference>
<evidence type="ECO:0000256" key="1">
    <source>
        <dbReference type="ARBA" id="ARBA00001946"/>
    </source>
</evidence>
<keyword evidence="9" id="KW-0067">ATP-binding</keyword>
<dbReference type="InterPro" id="IPR036918">
    <property type="entry name" value="Pyrv_Knase_C_sf"/>
</dbReference>
<evidence type="ECO:0000256" key="15">
    <source>
        <dbReference type="RuleBase" id="RU000504"/>
    </source>
</evidence>
<evidence type="ECO:0000313" key="18">
    <source>
        <dbReference type="Ensembl" id="ENSDCDP00010013419.1"/>
    </source>
</evidence>
<keyword evidence="7" id="KW-0547">Nucleotide-binding</keyword>
<comment type="cofactor">
    <cofactor evidence="2">
        <name>K(+)</name>
        <dbReference type="ChEBI" id="CHEBI:29103"/>
    </cofactor>
</comment>
<dbReference type="Gene3D" id="3.20.20.60">
    <property type="entry name" value="Phosphoenolpyruvate-binding domains"/>
    <property type="match status" value="1"/>
</dbReference>
<organism evidence="18 19">
    <name type="scientific">Denticeps clupeoides</name>
    <name type="common">denticle herring</name>
    <dbReference type="NCBI Taxonomy" id="299321"/>
    <lineage>
        <taxon>Eukaryota</taxon>
        <taxon>Metazoa</taxon>
        <taxon>Chordata</taxon>
        <taxon>Craniata</taxon>
        <taxon>Vertebrata</taxon>
        <taxon>Euteleostomi</taxon>
        <taxon>Actinopterygii</taxon>
        <taxon>Neopterygii</taxon>
        <taxon>Teleostei</taxon>
        <taxon>Clupei</taxon>
        <taxon>Clupeiformes</taxon>
        <taxon>Denticipitoidei</taxon>
        <taxon>Denticipitidae</taxon>
        <taxon>Denticeps</taxon>
    </lineage>
</organism>
<dbReference type="NCBIfam" id="NF004491">
    <property type="entry name" value="PRK05826.1"/>
    <property type="match status" value="1"/>
</dbReference>
<dbReference type="CDD" id="cd00288">
    <property type="entry name" value="Pyruvate_Kinase"/>
    <property type="match status" value="1"/>
</dbReference>
<dbReference type="SUPFAM" id="SSF50800">
    <property type="entry name" value="PK beta-barrel domain-like"/>
    <property type="match status" value="1"/>
</dbReference>
<evidence type="ECO:0000256" key="3">
    <source>
        <dbReference type="ARBA" id="ARBA00004997"/>
    </source>
</evidence>
<reference evidence="18" key="2">
    <citation type="submission" date="2025-08" db="UniProtKB">
        <authorList>
            <consortium name="Ensembl"/>
        </authorList>
    </citation>
    <scope>IDENTIFICATION</scope>
</reference>
<evidence type="ECO:0000259" key="16">
    <source>
        <dbReference type="Pfam" id="PF00224"/>
    </source>
</evidence>
<dbReference type="InterPro" id="IPR001697">
    <property type="entry name" value="Pyr_Knase"/>
</dbReference>
<dbReference type="Gene3D" id="3.40.1380.20">
    <property type="entry name" value="Pyruvate kinase, C-terminal domain"/>
    <property type="match status" value="2"/>
</dbReference>
<dbReference type="InterPro" id="IPR040442">
    <property type="entry name" value="Pyrv_kinase-like_dom_sf"/>
</dbReference>
<keyword evidence="11" id="KW-0630">Potassium</keyword>
<dbReference type="InterPro" id="IPR015813">
    <property type="entry name" value="Pyrv/PenolPyrv_kinase-like_dom"/>
</dbReference>
<evidence type="ECO:0000256" key="10">
    <source>
        <dbReference type="ARBA" id="ARBA00022842"/>
    </source>
</evidence>
<dbReference type="InterPro" id="IPR015806">
    <property type="entry name" value="Pyrv_Knase_insert_dom_sf"/>
</dbReference>
<keyword evidence="10 15" id="KW-0460">Magnesium</keyword>
<dbReference type="FunFam" id="3.20.20.60:FF:000025">
    <property type="entry name" value="Pyruvate kinase"/>
    <property type="match status" value="1"/>
</dbReference>
<dbReference type="FunFam" id="3.40.1380.20:FF:000001">
    <property type="entry name" value="Pyruvate kinase"/>
    <property type="match status" value="1"/>
</dbReference>
<evidence type="ECO:0000259" key="17">
    <source>
        <dbReference type="Pfam" id="PF02887"/>
    </source>
</evidence>
<evidence type="ECO:0000256" key="4">
    <source>
        <dbReference type="ARBA" id="ARBA00008663"/>
    </source>
</evidence>
<dbReference type="SUPFAM" id="SSF51621">
    <property type="entry name" value="Phosphoenolpyruvate/pyruvate domain"/>
    <property type="match status" value="1"/>
</dbReference>
<dbReference type="Ensembl" id="ENSDCDT00010014140.1">
    <property type="protein sequence ID" value="ENSDCDP00010013419.1"/>
    <property type="gene ID" value="ENSDCDG00010005867.1"/>
</dbReference>
<name>A0AAY4AXA4_9TELE</name>
<dbReference type="PANTHER" id="PTHR11817">
    <property type="entry name" value="PYRUVATE KINASE"/>
    <property type="match status" value="1"/>
</dbReference>
<reference evidence="18" key="3">
    <citation type="submission" date="2025-09" db="UniProtKB">
        <authorList>
            <consortium name="Ensembl"/>
        </authorList>
    </citation>
    <scope>IDENTIFICATION</scope>
</reference>
<evidence type="ECO:0000256" key="13">
    <source>
        <dbReference type="ARBA" id="ARBA00023317"/>
    </source>
</evidence>
<dbReference type="NCBIfam" id="TIGR01064">
    <property type="entry name" value="pyruv_kin"/>
    <property type="match status" value="1"/>
</dbReference>
<dbReference type="FunFam" id="2.40.33.10:FF:000023">
    <property type="entry name" value="Pyruvate kinase PKM"/>
    <property type="match status" value="1"/>
</dbReference>
<keyword evidence="8 15" id="KW-0418">Kinase</keyword>
<evidence type="ECO:0000256" key="6">
    <source>
        <dbReference type="ARBA" id="ARBA00022723"/>
    </source>
</evidence>
<dbReference type="GeneTree" id="ENSGT00390000008859"/>
<dbReference type="GO" id="GO:0016301">
    <property type="term" value="F:kinase activity"/>
    <property type="evidence" value="ECO:0007669"/>
    <property type="project" value="UniProtKB-KW"/>
</dbReference>
<accession>A0AAY4AXA4</accession>
<dbReference type="SUPFAM" id="SSF52935">
    <property type="entry name" value="PK C-terminal domain-like"/>
    <property type="match status" value="1"/>
</dbReference>
<dbReference type="AlphaFoldDB" id="A0AAY4AXA4"/>
<comment type="pathway">
    <text evidence="3 15">Carbohydrate degradation; glycolysis; pyruvate from D-glyceraldehyde 3-phosphate: step 5/5.</text>
</comment>
<dbReference type="GO" id="GO:0005524">
    <property type="term" value="F:ATP binding"/>
    <property type="evidence" value="ECO:0007669"/>
    <property type="project" value="UniProtKB-KW"/>
</dbReference>
<reference evidence="18 19" key="1">
    <citation type="submission" date="2020-06" db="EMBL/GenBank/DDBJ databases">
        <authorList>
            <consortium name="Wellcome Sanger Institute Data Sharing"/>
        </authorList>
    </citation>
    <scope>NUCLEOTIDE SEQUENCE [LARGE SCALE GENOMIC DNA]</scope>
</reference>
<evidence type="ECO:0000256" key="11">
    <source>
        <dbReference type="ARBA" id="ARBA00022958"/>
    </source>
</evidence>
<dbReference type="InterPro" id="IPR018209">
    <property type="entry name" value="Pyrv_Knase_AS"/>
</dbReference>
<evidence type="ECO:0000256" key="7">
    <source>
        <dbReference type="ARBA" id="ARBA00022741"/>
    </source>
</evidence>
<feature type="domain" description="Pyruvate kinase barrel" evidence="16">
    <location>
        <begin position="84"/>
        <end position="425"/>
    </location>
</feature>
<dbReference type="InterPro" id="IPR015793">
    <property type="entry name" value="Pyrv_Knase_brl"/>
</dbReference>
<evidence type="ECO:0000256" key="12">
    <source>
        <dbReference type="ARBA" id="ARBA00023152"/>
    </source>
</evidence>
<comment type="cofactor">
    <cofactor evidence="1">
        <name>Mg(2+)</name>
        <dbReference type="ChEBI" id="CHEBI:18420"/>
    </cofactor>
</comment>
<dbReference type="NCBIfam" id="NF004978">
    <property type="entry name" value="PRK06354.1"/>
    <property type="match status" value="1"/>
</dbReference>
<keyword evidence="19" id="KW-1185">Reference proteome</keyword>
<dbReference type="Gene3D" id="2.40.33.10">
    <property type="entry name" value="PK beta-barrel domain-like"/>
    <property type="match status" value="1"/>
</dbReference>
<dbReference type="GO" id="GO:0004743">
    <property type="term" value="F:pyruvate kinase activity"/>
    <property type="evidence" value="ECO:0007669"/>
    <property type="project" value="UniProtKB-EC"/>
</dbReference>
<dbReference type="GO" id="GO:0030955">
    <property type="term" value="F:potassium ion binding"/>
    <property type="evidence" value="ECO:0007669"/>
    <property type="project" value="InterPro"/>
</dbReference>
<feature type="domain" description="Pyruvate kinase C-terminal" evidence="17">
    <location>
        <begin position="460"/>
        <end position="578"/>
    </location>
</feature>
<evidence type="ECO:0000256" key="9">
    <source>
        <dbReference type="ARBA" id="ARBA00022840"/>
    </source>
</evidence>
<dbReference type="EC" id="2.7.1.40" evidence="15"/>
<dbReference type="PROSITE" id="PS00110">
    <property type="entry name" value="PYRUVATE_KINASE"/>
    <property type="match status" value="1"/>
</dbReference>
<sequence>NLCCANLIVYATCDLFVNLKSSNATTNMTLVNLPADSAQIMPQSKPQDMGSAFIQTQQLNAAMADTFLEHMCLLDIDSEPTTARNTGIICTIGPASRSVDMLKEMIKSGMNIARLNFSHGSHEYHGETIKNIREACESFGPGSIQYRPIGIALDTKGPEIRTGLIKGSGTAEVELKKGNMIKVTLDDGYQENCDEEVLWLDYQNITKVVEVGSKVYIDDGLISLQVQEIGSDYLMCEIENGGTLGSKKGVNLPGAAVDLPAVSEKDIKDLQFGVEQGVDMIFASFIRKAADVNEVRKVLGEKGKNIKIISKLENHEGVRRFDEIMEASDGIMVARGDLGIEIPTEKVFLAQKMMIGRCNRAGKPITCATQVMYNQRQGAMLESMIKKPRPTRAEGSDVANAVLDGADCIMLSGETAKGDYPLEAVRTQHMIAREAEAAMFHRLVFEDLRRCTPHSTDPAEAIAIGAVEASFKILASAFIVLTGSGRSAHLISRYRPRAPIIAVTRNIQTARQAHLYRGIFPVFYNQQAHDVWAEDVDLRVNFAMEMGKARGFFKPGDVVIVLTGWRPGSGYTNTMRVVPVS</sequence>
<keyword evidence="13" id="KW-0670">Pyruvate</keyword>
<proteinExistence type="inferred from homology"/>
<comment type="similarity">
    <text evidence="4 15">Belongs to the pyruvate kinase family.</text>
</comment>
<dbReference type="FunFam" id="3.40.1380.20:FF:000002">
    <property type="entry name" value="Pyruvate kinase"/>
    <property type="match status" value="1"/>
</dbReference>
<keyword evidence="12 15" id="KW-0324">Glycolysis</keyword>
<dbReference type="InterPro" id="IPR011037">
    <property type="entry name" value="Pyrv_Knase-like_insert_dom_sf"/>
</dbReference>
<evidence type="ECO:0000256" key="2">
    <source>
        <dbReference type="ARBA" id="ARBA00001958"/>
    </source>
</evidence>
<dbReference type="PRINTS" id="PR01050">
    <property type="entry name" value="PYRUVTKNASE"/>
</dbReference>
<evidence type="ECO:0000313" key="19">
    <source>
        <dbReference type="Proteomes" id="UP000694580"/>
    </source>
</evidence>
<keyword evidence="5 15" id="KW-0808">Transferase</keyword>
<evidence type="ECO:0000256" key="8">
    <source>
        <dbReference type="ARBA" id="ARBA00022777"/>
    </source>
</evidence>
<evidence type="ECO:0000256" key="5">
    <source>
        <dbReference type="ARBA" id="ARBA00022679"/>
    </source>
</evidence>
<protein>
    <recommendedName>
        <fullName evidence="15">Pyruvate kinase</fullName>
        <ecNumber evidence="15">2.7.1.40</ecNumber>
    </recommendedName>
</protein>
<gene>
    <name evidence="18" type="primary">pkma</name>
</gene>
<dbReference type="Pfam" id="PF00224">
    <property type="entry name" value="PK"/>
    <property type="match status" value="1"/>
</dbReference>
<dbReference type="InterPro" id="IPR015795">
    <property type="entry name" value="Pyrv_Knase_C"/>
</dbReference>
<evidence type="ECO:0000256" key="14">
    <source>
        <dbReference type="ARBA" id="ARBA00048152"/>
    </source>
</evidence>
<keyword evidence="6" id="KW-0479">Metal-binding</keyword>
<comment type="catalytic activity">
    <reaction evidence="14 15">
        <text>pyruvate + ATP = phosphoenolpyruvate + ADP + H(+)</text>
        <dbReference type="Rhea" id="RHEA:18157"/>
        <dbReference type="ChEBI" id="CHEBI:15361"/>
        <dbReference type="ChEBI" id="CHEBI:15378"/>
        <dbReference type="ChEBI" id="CHEBI:30616"/>
        <dbReference type="ChEBI" id="CHEBI:58702"/>
        <dbReference type="ChEBI" id="CHEBI:456216"/>
        <dbReference type="EC" id="2.7.1.40"/>
    </reaction>
</comment>